<name>V4HCQ4_9EURY</name>
<feature type="transmembrane region" description="Helical" evidence="1">
    <location>
        <begin position="20"/>
        <end position="38"/>
    </location>
</feature>
<feature type="transmembrane region" description="Helical" evidence="1">
    <location>
        <begin position="192"/>
        <end position="217"/>
    </location>
</feature>
<dbReference type="EMBL" id="ASGZ01000028">
    <property type="protein sequence ID" value="ESP88485.1"/>
    <property type="molecule type" value="Genomic_DNA"/>
</dbReference>
<protein>
    <submittedName>
        <fullName evidence="2">Uncharacterized protein</fullName>
    </submittedName>
</protein>
<feature type="transmembrane region" description="Helical" evidence="1">
    <location>
        <begin position="81"/>
        <end position="103"/>
    </location>
</feature>
<dbReference type="InterPro" id="IPR055968">
    <property type="entry name" value="DUF7546"/>
</dbReference>
<feature type="transmembrane region" description="Helical" evidence="1">
    <location>
        <begin position="123"/>
        <end position="150"/>
    </location>
</feature>
<keyword evidence="1" id="KW-1133">Transmembrane helix</keyword>
<dbReference type="RefSeq" id="WP_023394284.1">
    <property type="nucleotide sequence ID" value="NZ_ASGZ01000028.1"/>
</dbReference>
<dbReference type="Proteomes" id="UP000017840">
    <property type="component" value="Unassembled WGS sequence"/>
</dbReference>
<gene>
    <name evidence="2" type="ORF">K933_08497</name>
</gene>
<accession>V4HCQ4</accession>
<evidence type="ECO:0000313" key="3">
    <source>
        <dbReference type="Proteomes" id="UP000017840"/>
    </source>
</evidence>
<dbReference type="OrthoDB" id="308076at2157"/>
<evidence type="ECO:0000313" key="2">
    <source>
        <dbReference type="EMBL" id="ESP88485.1"/>
    </source>
</evidence>
<comment type="caution">
    <text evidence="2">The sequence shown here is derived from an EMBL/GenBank/DDBJ whole genome shotgun (WGS) entry which is preliminary data.</text>
</comment>
<sequence>MSTASLTVAGRDLTLSRRDLLVATLAFNLELAAVVAYFGLTNATMTSPLFTLYGLVWVDVALFVFARYDPPSVDAATRRRAAAAAVGYAVLLAYFGGLVGAAAPTTPSGLGVALLPPGWGPAVTYGGSALAFVLMPAKVLGYAALAYLLYGALVAASGAGVAGVLGLFSCVSCSFPIVAGAAASLLGGGSTLAAAAAGIGYGPSTAVFLLTVGLLWWRPGFDALSRLRESAN</sequence>
<reference evidence="2 3" key="1">
    <citation type="journal article" date="2013" name="Genome Announc.">
        <title>Draft Genome Sequence of 'Candidatus Halobonum tyrrellensis' Strain G22, Isolated from the Hypersaline Waters of Lake Tyrrell, Australia.</title>
        <authorList>
            <person name="Ugalde J.A."/>
            <person name="Narasingarao P."/>
            <person name="Kuo S."/>
            <person name="Podell S."/>
            <person name="Allen E.E."/>
        </authorList>
    </citation>
    <scope>NUCLEOTIDE SEQUENCE [LARGE SCALE GENOMIC DNA]</scope>
    <source>
        <strain evidence="2 3">G22</strain>
    </source>
</reference>
<feature type="transmembrane region" description="Helical" evidence="1">
    <location>
        <begin position="50"/>
        <end position="69"/>
    </location>
</feature>
<keyword evidence="1" id="KW-0472">Membrane</keyword>
<organism evidence="2 3">
    <name type="scientific">Candidatus Halobonum tyrrellensis G22</name>
    <dbReference type="NCBI Taxonomy" id="1324957"/>
    <lineage>
        <taxon>Archaea</taxon>
        <taxon>Methanobacteriati</taxon>
        <taxon>Methanobacteriota</taxon>
        <taxon>Stenosarchaea group</taxon>
        <taxon>Halobacteria</taxon>
        <taxon>Halobacteriales</taxon>
        <taxon>Haloferacaceae</taxon>
        <taxon>Candidatus Halobonum</taxon>
    </lineage>
</organism>
<dbReference type="STRING" id="1324957.K933_08497"/>
<evidence type="ECO:0000256" key="1">
    <source>
        <dbReference type="SAM" id="Phobius"/>
    </source>
</evidence>
<keyword evidence="3" id="KW-1185">Reference proteome</keyword>
<keyword evidence="1" id="KW-0812">Transmembrane</keyword>
<dbReference type="AlphaFoldDB" id="V4HCQ4"/>
<proteinExistence type="predicted"/>
<feature type="transmembrane region" description="Helical" evidence="1">
    <location>
        <begin position="162"/>
        <end position="186"/>
    </location>
</feature>
<dbReference type="eggNOG" id="arCOG04547">
    <property type="taxonomic scope" value="Archaea"/>
</dbReference>
<dbReference type="Pfam" id="PF24412">
    <property type="entry name" value="DUF7546"/>
    <property type="match status" value="1"/>
</dbReference>